<feature type="domain" description="F-box/LRR-repeat protein 15-like leucin rich repeat" evidence="3">
    <location>
        <begin position="419"/>
        <end position="505"/>
    </location>
</feature>
<keyword evidence="2" id="KW-0472">Membrane</keyword>
<evidence type="ECO:0000313" key="5">
    <source>
        <dbReference type="Proteomes" id="UP001419268"/>
    </source>
</evidence>
<dbReference type="Gene3D" id="1.20.920.10">
    <property type="entry name" value="Bromodomain-like"/>
    <property type="match status" value="1"/>
</dbReference>
<organism evidence="4 5">
    <name type="scientific">Stephania cephalantha</name>
    <dbReference type="NCBI Taxonomy" id="152367"/>
    <lineage>
        <taxon>Eukaryota</taxon>
        <taxon>Viridiplantae</taxon>
        <taxon>Streptophyta</taxon>
        <taxon>Embryophyta</taxon>
        <taxon>Tracheophyta</taxon>
        <taxon>Spermatophyta</taxon>
        <taxon>Magnoliopsida</taxon>
        <taxon>Ranunculales</taxon>
        <taxon>Menispermaceae</taxon>
        <taxon>Menispermoideae</taxon>
        <taxon>Cissampelideae</taxon>
        <taxon>Stephania</taxon>
    </lineage>
</organism>
<keyword evidence="5" id="KW-1185">Reference proteome</keyword>
<dbReference type="InterPro" id="IPR057207">
    <property type="entry name" value="FBXL15_LRR"/>
</dbReference>
<dbReference type="AlphaFoldDB" id="A0AAP0HH49"/>
<dbReference type="InterPro" id="IPR052442">
    <property type="entry name" value="Env_Response_Regulator"/>
</dbReference>
<reference evidence="4 5" key="1">
    <citation type="submission" date="2024-01" db="EMBL/GenBank/DDBJ databases">
        <title>Genome assemblies of Stephania.</title>
        <authorList>
            <person name="Yang L."/>
        </authorList>
    </citation>
    <scope>NUCLEOTIDE SEQUENCE [LARGE SCALE GENOMIC DNA]</scope>
    <source>
        <strain evidence="4">JXDWG</strain>
        <tissue evidence="4">Leaf</tissue>
    </source>
</reference>
<dbReference type="PANTHER" id="PTHR46136">
    <property type="entry name" value="TRANSCRIPTION FACTOR GTE8"/>
    <property type="match status" value="1"/>
</dbReference>
<name>A0AAP0HH49_9MAGN</name>
<dbReference type="EMBL" id="JBBNAG010000012">
    <property type="protein sequence ID" value="KAK9088213.1"/>
    <property type="molecule type" value="Genomic_DNA"/>
</dbReference>
<comment type="caution">
    <text evidence="4">The sequence shown here is derived from an EMBL/GenBank/DDBJ whole genome shotgun (WGS) entry which is preliminary data.</text>
</comment>
<accession>A0AAP0HH49</accession>
<dbReference type="SMART" id="SM00367">
    <property type="entry name" value="LRR_CC"/>
    <property type="match status" value="3"/>
</dbReference>
<feature type="transmembrane region" description="Helical" evidence="2">
    <location>
        <begin position="514"/>
        <end position="537"/>
    </location>
</feature>
<proteinExistence type="predicted"/>
<evidence type="ECO:0000256" key="2">
    <source>
        <dbReference type="SAM" id="Phobius"/>
    </source>
</evidence>
<dbReference type="InterPro" id="IPR006553">
    <property type="entry name" value="Leu-rich_rpt_Cys-con_subtyp"/>
</dbReference>
<dbReference type="PANTHER" id="PTHR46136:SF19">
    <property type="entry name" value="TRANSCRIPTION FACTOR GTE12"/>
    <property type="match status" value="1"/>
</dbReference>
<protein>
    <recommendedName>
        <fullName evidence="3">F-box/LRR-repeat protein 15-like leucin rich repeat domain-containing protein</fullName>
    </recommendedName>
</protein>
<dbReference type="Pfam" id="PF25372">
    <property type="entry name" value="DUF7885"/>
    <property type="match status" value="1"/>
</dbReference>
<dbReference type="InterPro" id="IPR032675">
    <property type="entry name" value="LRR_dom_sf"/>
</dbReference>
<dbReference type="InterPro" id="IPR036427">
    <property type="entry name" value="Bromodomain-like_sf"/>
</dbReference>
<keyword evidence="2" id="KW-0812">Transmembrane</keyword>
<sequence length="548" mass="62142">MIPDYYDIISRADGPWDCQEKAREWLILKCRGLCLRDVKLTFSNAMKYNPYSTNWVHELALGEFNRMFTLEWKSLEAKWSEEEKSDSVYKDRGLMEISKRKLPPKALHGHLRRLGLLCENKDDGETASEIQIFTSSCFKSNVIGKDLSLKDLKNNNTNPKCESATSKRLGNPAAAYPKGSFGDMKSRCSHDNAFSEASSGLAIVAKQVITKYNAMLKSRFADTILKAQQKTLSTGERVDPLKVKQEERERFEKKQRQGEALHFRRQELMRTLKLLKRKCIEVLACDRDKICRTLALEEMEKSVDVYDSFAIMKDLEMMGVAKCIGHDRVFGGFGPIFEERYLEDLTFEGCLSIDDDDGLETLERERKSIKAALLLLTGKNYLLKQELWLSRSHQLSMIVDSFEIMKSSGTLSCQLAMGIKDLNIAAIASGCPRLEMINLGYYKKITDMSLVSLSKCSRLRVVEIQGCPSISSTGIVSISIGCKLLTELDVKKCHMFNDVGLLSLTDFSHNLKQVVVALAFLLCSYPGIFLVIVEYILKLQKRLIILTK</sequence>
<keyword evidence="1" id="KW-0103">Bromodomain</keyword>
<dbReference type="SUPFAM" id="SSF52047">
    <property type="entry name" value="RNI-like"/>
    <property type="match status" value="1"/>
</dbReference>
<evidence type="ECO:0000313" key="4">
    <source>
        <dbReference type="EMBL" id="KAK9088213.1"/>
    </source>
</evidence>
<dbReference type="Gene3D" id="3.80.10.10">
    <property type="entry name" value="Ribonuclease Inhibitor"/>
    <property type="match status" value="1"/>
</dbReference>
<evidence type="ECO:0000259" key="3">
    <source>
        <dbReference type="Pfam" id="PF25372"/>
    </source>
</evidence>
<keyword evidence="2" id="KW-1133">Transmembrane helix</keyword>
<gene>
    <name evidence="4" type="ORF">Scep_027295</name>
</gene>
<dbReference type="Proteomes" id="UP001419268">
    <property type="component" value="Unassembled WGS sequence"/>
</dbReference>
<evidence type="ECO:0000256" key="1">
    <source>
        <dbReference type="ARBA" id="ARBA00023117"/>
    </source>
</evidence>